<feature type="transmembrane region" description="Helical" evidence="1">
    <location>
        <begin position="6"/>
        <end position="23"/>
    </location>
</feature>
<evidence type="ECO:0000256" key="1">
    <source>
        <dbReference type="SAM" id="Phobius"/>
    </source>
</evidence>
<dbReference type="Proteomes" id="UP000031643">
    <property type="component" value="Chromosome"/>
</dbReference>
<organism evidence="2 3">
    <name type="scientific">Methyloceanibacter caenitepidi</name>
    <dbReference type="NCBI Taxonomy" id="1384459"/>
    <lineage>
        <taxon>Bacteria</taxon>
        <taxon>Pseudomonadati</taxon>
        <taxon>Pseudomonadota</taxon>
        <taxon>Alphaproteobacteria</taxon>
        <taxon>Hyphomicrobiales</taxon>
        <taxon>Hyphomicrobiaceae</taxon>
        <taxon>Methyloceanibacter</taxon>
    </lineage>
</organism>
<accession>A0A0A8K242</accession>
<name>A0A0A8K242_9HYPH</name>
<evidence type="ECO:0000313" key="2">
    <source>
        <dbReference type="EMBL" id="BAQ16841.1"/>
    </source>
</evidence>
<keyword evidence="1" id="KW-0472">Membrane</keyword>
<keyword evidence="1" id="KW-1133">Transmembrane helix</keyword>
<sequence length="88" mass="9565">MVVALVVLLAILAVIALVVWWMLDIDLPDVVASSITPAIGIGLIYAYGTPLAWAGGLLLLAIGVFALLYLMKRRERKAARHNPDRDEP</sequence>
<proteinExistence type="predicted"/>
<dbReference type="KEGG" id="mcg:GL4_1383"/>
<keyword evidence="3" id="KW-1185">Reference proteome</keyword>
<dbReference type="EMBL" id="AP014648">
    <property type="protein sequence ID" value="BAQ16841.1"/>
    <property type="molecule type" value="Genomic_DNA"/>
</dbReference>
<keyword evidence="1" id="KW-0812">Transmembrane</keyword>
<reference evidence="2 3" key="1">
    <citation type="submission" date="2014-09" db="EMBL/GenBank/DDBJ databases">
        <title>Genome sequencing of Methyloceanibacter caenitepidi Gela4.</title>
        <authorList>
            <person name="Takeuchi M."/>
            <person name="Susumu S."/>
            <person name="Kamagata Y."/>
            <person name="Oshima K."/>
            <person name="Hattori M."/>
            <person name="Iwasaki W."/>
        </authorList>
    </citation>
    <scope>NUCLEOTIDE SEQUENCE [LARGE SCALE GENOMIC DNA]</scope>
    <source>
        <strain evidence="2 3">Gela4</strain>
    </source>
</reference>
<evidence type="ECO:0000313" key="3">
    <source>
        <dbReference type="Proteomes" id="UP000031643"/>
    </source>
</evidence>
<dbReference type="HOGENOM" id="CLU_2465451_0_0_5"/>
<gene>
    <name evidence="2" type="ORF">GL4_1383</name>
</gene>
<feature type="transmembrane region" description="Helical" evidence="1">
    <location>
        <begin position="53"/>
        <end position="71"/>
    </location>
</feature>
<dbReference type="AlphaFoldDB" id="A0A0A8K242"/>
<protein>
    <submittedName>
        <fullName evidence="2">Uncharacterized protein</fullName>
    </submittedName>
</protein>